<dbReference type="Proteomes" id="UP001148932">
    <property type="component" value="Unassembled WGS sequence"/>
</dbReference>
<evidence type="ECO:0000313" key="5">
    <source>
        <dbReference type="EMBL" id="MDD2178159.1"/>
    </source>
</evidence>
<proteinExistence type="predicted"/>
<dbReference type="InterPro" id="IPR001387">
    <property type="entry name" value="Cro/C1-type_HTH"/>
</dbReference>
<dbReference type="Gene3D" id="1.10.260.40">
    <property type="entry name" value="lambda repressor-like DNA-binding domains"/>
    <property type="match status" value="1"/>
</dbReference>
<comment type="caution">
    <text evidence="5">The sequence shown here is derived from an EMBL/GenBank/DDBJ whole genome shotgun (WGS) entry which is preliminary data.</text>
</comment>
<dbReference type="InterPro" id="IPR010982">
    <property type="entry name" value="Lambda_DNA-bd_dom_sf"/>
</dbReference>
<feature type="domain" description="HTH cro/C1-type" evidence="4">
    <location>
        <begin position="26"/>
        <end position="72"/>
    </location>
</feature>
<name>A0ABT5RWT2_9BURK</name>
<dbReference type="InterPro" id="IPR015927">
    <property type="entry name" value="Peptidase_S24_S26A/B/C"/>
</dbReference>
<dbReference type="EMBL" id="JAPCKI010000005">
    <property type="protein sequence ID" value="MDD2178159.1"/>
    <property type="molecule type" value="Genomic_DNA"/>
</dbReference>
<evidence type="ECO:0000256" key="3">
    <source>
        <dbReference type="ARBA" id="ARBA00023163"/>
    </source>
</evidence>
<gene>
    <name evidence="5" type="ORF">OIN59_12005</name>
</gene>
<dbReference type="CDD" id="cd00093">
    <property type="entry name" value="HTH_XRE"/>
    <property type="match status" value="1"/>
</dbReference>
<reference evidence="5" key="1">
    <citation type="submission" date="2022-10" db="EMBL/GenBank/DDBJ databases">
        <title>Description of microaerobic benzene degrading bacteria.</title>
        <authorList>
            <person name="Bedics A."/>
            <person name="Tancsics A."/>
            <person name="Banerjee S."/>
        </authorList>
    </citation>
    <scope>NUCLEOTIDE SEQUENCE</scope>
    <source>
        <strain evidence="5">D2M1</strain>
    </source>
</reference>
<keyword evidence="3" id="KW-0804">Transcription</keyword>
<accession>A0ABT5RWT2</accession>
<dbReference type="Gene3D" id="2.10.109.10">
    <property type="entry name" value="Umud Fragment, subunit A"/>
    <property type="match status" value="1"/>
</dbReference>
<dbReference type="PROSITE" id="PS50943">
    <property type="entry name" value="HTH_CROC1"/>
    <property type="match status" value="1"/>
</dbReference>
<dbReference type="SUPFAM" id="SSF51306">
    <property type="entry name" value="LexA/Signal peptidase"/>
    <property type="match status" value="1"/>
</dbReference>
<evidence type="ECO:0000256" key="2">
    <source>
        <dbReference type="ARBA" id="ARBA00023125"/>
    </source>
</evidence>
<keyword evidence="6" id="KW-1185">Reference proteome</keyword>
<evidence type="ECO:0000313" key="6">
    <source>
        <dbReference type="Proteomes" id="UP001148932"/>
    </source>
</evidence>
<dbReference type="RefSeq" id="WP_274110560.1">
    <property type="nucleotide sequence ID" value="NZ_JAPCKI010000005.1"/>
</dbReference>
<dbReference type="PANTHER" id="PTHR40661">
    <property type="match status" value="1"/>
</dbReference>
<dbReference type="Pfam" id="PF00717">
    <property type="entry name" value="Peptidase_S24"/>
    <property type="match status" value="1"/>
</dbReference>
<keyword evidence="2" id="KW-0238">DNA-binding</keyword>
<dbReference type="InterPro" id="IPR036286">
    <property type="entry name" value="LexA/Signal_pep-like_sf"/>
</dbReference>
<dbReference type="CDD" id="cd06529">
    <property type="entry name" value="S24_LexA-like"/>
    <property type="match status" value="1"/>
</dbReference>
<dbReference type="InterPro" id="IPR039418">
    <property type="entry name" value="LexA-like"/>
</dbReference>
<dbReference type="SMART" id="SM00530">
    <property type="entry name" value="HTH_XRE"/>
    <property type="match status" value="1"/>
</dbReference>
<organism evidence="5 6">
    <name type="scientific">Acidovorax benzenivorans</name>
    <dbReference type="NCBI Taxonomy" id="2987520"/>
    <lineage>
        <taxon>Bacteria</taxon>
        <taxon>Pseudomonadati</taxon>
        <taxon>Pseudomonadota</taxon>
        <taxon>Betaproteobacteria</taxon>
        <taxon>Burkholderiales</taxon>
        <taxon>Comamonadaceae</taxon>
        <taxon>Acidovorax</taxon>
    </lineage>
</organism>
<keyword evidence="1" id="KW-0805">Transcription regulation</keyword>
<evidence type="ECO:0000256" key="1">
    <source>
        <dbReference type="ARBA" id="ARBA00023015"/>
    </source>
</evidence>
<evidence type="ECO:0000259" key="4">
    <source>
        <dbReference type="PROSITE" id="PS50943"/>
    </source>
</evidence>
<dbReference type="Pfam" id="PF01381">
    <property type="entry name" value="HTH_3"/>
    <property type="match status" value="1"/>
</dbReference>
<dbReference type="PANTHER" id="PTHR40661:SF3">
    <property type="entry name" value="FELS-1 PROPHAGE TRANSCRIPTIONAL REGULATOR"/>
    <property type="match status" value="1"/>
</dbReference>
<sequence length="234" mass="25981">MDRPSNELRDAYAASLGERIRSCRGGVTREEFARKLDLHVNTIGKFERGITIPDAFALLRMAEIGKCPAEWLLTGKVKSDKIDRSVHAVESGDYIYVPHFDVAMSAGNGVFCDVERVVAMRPFEAKFIRQDLGISHNELALVSVVGNSMEPLLRSRDTTMLDLLAKGVTTEGIHAIRLDGALMLKQVQRLPGKVLRVSSANPEYAPFEIDGSEDESERDFMVLGRVRWGGVTFN</sequence>
<protein>
    <submittedName>
        <fullName evidence="5">Helix-turn-helix domain-containing protein</fullName>
    </submittedName>
</protein>
<dbReference type="SUPFAM" id="SSF47413">
    <property type="entry name" value="lambda repressor-like DNA-binding domains"/>
    <property type="match status" value="1"/>
</dbReference>